<dbReference type="InterPro" id="IPR008988">
    <property type="entry name" value="Transcriptional_repressor_C"/>
</dbReference>
<accession>A0A090KT57</accession>
<dbReference type="GO" id="GO:0006355">
    <property type="term" value="P:regulation of DNA-templated transcription"/>
    <property type="evidence" value="ECO:0007669"/>
    <property type="project" value="UniProtKB-UniRule"/>
</dbReference>
<comment type="function">
    <text evidence="5">Acts both as a biotin--[acetyl-CoA-carboxylase] ligase and a repressor.</text>
</comment>
<dbReference type="EMBL" id="CCRF01000061">
    <property type="protein sequence ID" value="CEE01854.1"/>
    <property type="molecule type" value="Genomic_DNA"/>
</dbReference>
<keyword evidence="2 5" id="KW-0547">Nucleotide-binding</keyword>
<dbReference type="GO" id="GO:0004077">
    <property type="term" value="F:biotin--[biotin carboxyl-carrier protein] ligase activity"/>
    <property type="evidence" value="ECO:0007669"/>
    <property type="project" value="UniProtKB-UniRule"/>
</dbReference>
<evidence type="ECO:0000256" key="2">
    <source>
        <dbReference type="ARBA" id="ARBA00022741"/>
    </source>
</evidence>
<keyword evidence="1 5" id="KW-0436">Ligase</keyword>
<dbReference type="Pfam" id="PF02237">
    <property type="entry name" value="BPL_C"/>
    <property type="match status" value="1"/>
</dbReference>
<dbReference type="PANTHER" id="PTHR12835:SF5">
    <property type="entry name" value="BIOTIN--PROTEIN LIGASE"/>
    <property type="match status" value="1"/>
</dbReference>
<dbReference type="Pfam" id="PF03099">
    <property type="entry name" value="BPL_LplA_LipB"/>
    <property type="match status" value="1"/>
</dbReference>
<dbReference type="PROSITE" id="PS51733">
    <property type="entry name" value="BPL_LPL_CATALYTIC"/>
    <property type="match status" value="1"/>
</dbReference>
<dbReference type="Gene3D" id="3.30.930.10">
    <property type="entry name" value="Bira Bifunctional Protein, Domain 2"/>
    <property type="match status" value="1"/>
</dbReference>
<dbReference type="InterPro" id="IPR004143">
    <property type="entry name" value="BPL_LPL_catalytic"/>
</dbReference>
<dbReference type="SUPFAM" id="SSF46785">
    <property type="entry name" value="Winged helix' DNA-binding domain"/>
    <property type="match status" value="1"/>
</dbReference>
<dbReference type="InterPro" id="IPR013196">
    <property type="entry name" value="HTH_11"/>
</dbReference>
<keyword evidence="8" id="KW-1185">Reference proteome</keyword>
<organism evidence="7 8">
    <name type="scientific">Caldibacillus thermoamylovorans</name>
    <dbReference type="NCBI Taxonomy" id="35841"/>
    <lineage>
        <taxon>Bacteria</taxon>
        <taxon>Bacillati</taxon>
        <taxon>Bacillota</taxon>
        <taxon>Bacilli</taxon>
        <taxon>Bacillales</taxon>
        <taxon>Bacillaceae</taxon>
        <taxon>Caldibacillus</taxon>
    </lineage>
</organism>
<keyword evidence="5" id="KW-0804">Transcription</keyword>
<evidence type="ECO:0000313" key="7">
    <source>
        <dbReference type="EMBL" id="CEE01854.1"/>
    </source>
</evidence>
<dbReference type="InterPro" id="IPR004408">
    <property type="entry name" value="Biotin_CoA_COase_ligase"/>
</dbReference>
<dbReference type="GO" id="GO:0016740">
    <property type="term" value="F:transferase activity"/>
    <property type="evidence" value="ECO:0007669"/>
    <property type="project" value="UniProtKB-ARBA"/>
</dbReference>
<dbReference type="InterPro" id="IPR003142">
    <property type="entry name" value="BPL_C"/>
</dbReference>
<dbReference type="GO" id="GO:0003677">
    <property type="term" value="F:DNA binding"/>
    <property type="evidence" value="ECO:0007669"/>
    <property type="project" value="UniProtKB-UniRule"/>
</dbReference>
<dbReference type="GO" id="GO:0005524">
    <property type="term" value="F:ATP binding"/>
    <property type="evidence" value="ECO:0007669"/>
    <property type="project" value="UniProtKB-UniRule"/>
</dbReference>
<keyword evidence="5" id="KW-0805">Transcription regulation</keyword>
<dbReference type="InterPro" id="IPR036390">
    <property type="entry name" value="WH_DNA-bd_sf"/>
</dbReference>
<dbReference type="InterPro" id="IPR036388">
    <property type="entry name" value="WH-like_DNA-bd_sf"/>
</dbReference>
<dbReference type="InterPro" id="IPR045864">
    <property type="entry name" value="aa-tRNA-synth_II/BPL/LPL"/>
</dbReference>
<reference evidence="7 8" key="1">
    <citation type="submission" date="2014-07" db="EMBL/GenBank/DDBJ databases">
        <authorList>
            <person name="Wibberg Daniel"/>
        </authorList>
    </citation>
    <scope>NUCLEOTIDE SEQUENCE [LARGE SCALE GENOMIC DNA]</scope>
</reference>
<dbReference type="NCBIfam" id="TIGR00121">
    <property type="entry name" value="birA_ligase"/>
    <property type="match status" value="1"/>
</dbReference>
<feature type="binding site" evidence="5">
    <location>
        <position position="118"/>
    </location>
    <ligand>
        <name>biotin</name>
        <dbReference type="ChEBI" id="CHEBI:57586"/>
    </ligand>
</feature>
<dbReference type="PANTHER" id="PTHR12835">
    <property type="entry name" value="BIOTIN PROTEIN LIGASE"/>
    <property type="match status" value="1"/>
</dbReference>
<comment type="caution">
    <text evidence="5">Lacks conserved residue(s) required for the propagation of feature annotation.</text>
</comment>
<dbReference type="SUPFAM" id="SSF50037">
    <property type="entry name" value="C-terminal domain of transcriptional repressors"/>
    <property type="match status" value="1"/>
</dbReference>
<evidence type="ECO:0000256" key="5">
    <source>
        <dbReference type="HAMAP-Rule" id="MF_00978"/>
    </source>
</evidence>
<evidence type="ECO:0000256" key="4">
    <source>
        <dbReference type="ARBA" id="ARBA00023267"/>
    </source>
</evidence>
<dbReference type="AlphaFoldDB" id="A0A090KT57"/>
<keyword evidence="5" id="KW-0238">DNA-binding</keyword>
<feature type="domain" description="BPL/LPL catalytic" evidence="6">
    <location>
        <begin position="77"/>
        <end position="262"/>
    </location>
</feature>
<dbReference type="SUPFAM" id="SSF55681">
    <property type="entry name" value="Class II aaRS and biotin synthetases"/>
    <property type="match status" value="1"/>
</dbReference>
<gene>
    <name evidence="5 7" type="primary">birA</name>
    <name evidence="7" type="ORF">BT1A1_2032</name>
</gene>
<dbReference type="Gene3D" id="2.30.30.100">
    <property type="match status" value="1"/>
</dbReference>
<protein>
    <recommendedName>
        <fullName evidence="5">Bifunctional ligase/repressor BirA</fullName>
    </recommendedName>
    <alternativeName>
        <fullName evidence="5">Biotin--[acetyl-CoA-carboxylase] ligase</fullName>
        <ecNumber evidence="5">6.3.4.15</ecNumber>
    </alternativeName>
    <alternativeName>
        <fullName evidence="5">Biotin--protein ligase</fullName>
    </alternativeName>
    <alternativeName>
        <fullName evidence="5">Biotin-[acetyl-CoA carboxylase] synthetase</fullName>
    </alternativeName>
</protein>
<dbReference type="Proteomes" id="UP000040576">
    <property type="component" value="Unassembled WGS sequence"/>
</dbReference>
<feature type="binding site" evidence="5">
    <location>
        <begin position="122"/>
        <end position="124"/>
    </location>
    <ligand>
        <name>biotin</name>
        <dbReference type="ChEBI" id="CHEBI:57586"/>
    </ligand>
</feature>
<dbReference type="Pfam" id="PF08279">
    <property type="entry name" value="HTH_11"/>
    <property type="match status" value="1"/>
</dbReference>
<dbReference type="Gene3D" id="1.10.10.10">
    <property type="entry name" value="Winged helix-like DNA-binding domain superfamily/Winged helix DNA-binding domain"/>
    <property type="match status" value="1"/>
</dbReference>
<sequence length="326" mass="36355">MKSNVRKDILNAFRNAKGEYISGEKLAKEIGCSRTAVWKHIEELKKEGFQVKAVRKKGYLLVEHSNKLSANEIYLGLETEEIGRTVHFYESVSSTQKLAKEFALNGAKHGTLVVSDEQTEGRGRLVRQWYSPKGTGLWMSIIVRPEIPIQKTPQLTLLTAVAVIQAIEATTGLHPTIKWPNDILINGRKVCGILTEMQAEENRVQSVIIGIGVNVNQNKADFPEELQTIATSLKIEADKTVSRTKLLQNICYQLEQLLNEYLHTGFKPIKQLWESYANSIGKQITARTAKGSYTGFAIGINDEGVLLLKQASGEVMEIYSADIDLP</sequence>
<dbReference type="GO" id="GO:0009249">
    <property type="term" value="P:protein lipoylation"/>
    <property type="evidence" value="ECO:0007669"/>
    <property type="project" value="UniProtKB-ARBA"/>
</dbReference>
<evidence type="ECO:0000313" key="8">
    <source>
        <dbReference type="Proteomes" id="UP000040576"/>
    </source>
</evidence>
<dbReference type="InterPro" id="IPR030855">
    <property type="entry name" value="Bifunct_BirA"/>
</dbReference>
<keyword evidence="4 5" id="KW-0092">Biotin</keyword>
<comment type="catalytic activity">
    <reaction evidence="5">
        <text>biotin + L-lysyl-[protein] + ATP = N(6)-biotinyl-L-lysyl-[protein] + AMP + diphosphate + H(+)</text>
        <dbReference type="Rhea" id="RHEA:11756"/>
        <dbReference type="Rhea" id="RHEA-COMP:9752"/>
        <dbReference type="Rhea" id="RHEA-COMP:10505"/>
        <dbReference type="ChEBI" id="CHEBI:15378"/>
        <dbReference type="ChEBI" id="CHEBI:29969"/>
        <dbReference type="ChEBI" id="CHEBI:30616"/>
        <dbReference type="ChEBI" id="CHEBI:33019"/>
        <dbReference type="ChEBI" id="CHEBI:57586"/>
        <dbReference type="ChEBI" id="CHEBI:83144"/>
        <dbReference type="ChEBI" id="CHEBI:456215"/>
        <dbReference type="EC" id="6.3.4.15"/>
    </reaction>
</comment>
<name>A0A090KT57_9BACI</name>
<proteinExistence type="inferred from homology"/>
<evidence type="ECO:0000256" key="3">
    <source>
        <dbReference type="ARBA" id="ARBA00022840"/>
    </source>
</evidence>
<dbReference type="EC" id="6.3.4.15" evidence="5"/>
<dbReference type="CDD" id="cd16442">
    <property type="entry name" value="BPL"/>
    <property type="match status" value="1"/>
</dbReference>
<evidence type="ECO:0000259" key="6">
    <source>
        <dbReference type="PROSITE" id="PS51733"/>
    </source>
</evidence>
<comment type="similarity">
    <text evidence="5">Belongs to the biotin--protein ligase family.</text>
</comment>
<evidence type="ECO:0000256" key="1">
    <source>
        <dbReference type="ARBA" id="ARBA00022598"/>
    </source>
</evidence>
<feature type="binding site" evidence="5">
    <location>
        <position position="189"/>
    </location>
    <ligand>
        <name>biotin</name>
        <dbReference type="ChEBI" id="CHEBI:57586"/>
    </ligand>
</feature>
<feature type="DNA-binding region" description="H-T-H motif" evidence="5">
    <location>
        <begin position="23"/>
        <end position="42"/>
    </location>
</feature>
<dbReference type="HAMAP" id="MF_00978">
    <property type="entry name" value="Bifunct_BirA"/>
    <property type="match status" value="1"/>
</dbReference>
<keyword evidence="5" id="KW-0678">Repressor</keyword>
<dbReference type="GO" id="GO:0005737">
    <property type="term" value="C:cytoplasm"/>
    <property type="evidence" value="ECO:0007669"/>
    <property type="project" value="TreeGrafter"/>
</dbReference>
<keyword evidence="3 5" id="KW-0067">ATP-binding</keyword>
<dbReference type="RefSeq" id="WP_034770609.1">
    <property type="nucleotide sequence ID" value="NZ_CCRF01000061.1"/>
</dbReference>